<reference evidence="3" key="1">
    <citation type="submission" date="2024-04" db="EMBL/GenBank/DDBJ databases">
        <authorList>
            <person name="Shaw F."/>
            <person name="Minotto A."/>
        </authorList>
    </citation>
    <scope>NUCLEOTIDE SEQUENCE [LARGE SCALE GENOMIC DNA]</scope>
</reference>
<gene>
    <name evidence="2" type="ORF">GFSPODELE1_LOCUS652</name>
</gene>
<dbReference type="EMBL" id="OZ037944">
    <property type="protein sequence ID" value="CAL1695229.1"/>
    <property type="molecule type" value="Genomic_DNA"/>
</dbReference>
<sequence length="360" mass="38012">MNTWLASTLTSTKTSGNDKQNLLDPRSSAVKQGPLDGGIEGDDRPSLDRALTAALPTPHDVILSQLRGSKEASENAAVVSDENQRSFPPRSSTTPNVGPLEHPDLAPGDGVTTGRRSSAPTPLPATLPERDALYDPFTGAPTGVVFAQPADRQQHEGKKSSEEFNQAKDDLWGHLGRIRELQGEIAGMHVQMEGLGLNDGGRGNSKRPAGVPARMASDTIGVDEWVDTGDDDKSTKTARDAEFSNLSETFEGRRAAIDGIMNKLDELSKALTTFHALPTPVVDFSAPASGNSARGSHSMSPVLQSPSPLFSNPNSPSPTSSPVSPVPEHPRMSTLLRTGVAKTNFASQALSDSPTSNKAP</sequence>
<feature type="compositionally biased region" description="Polar residues" evidence="1">
    <location>
        <begin position="344"/>
        <end position="360"/>
    </location>
</feature>
<keyword evidence="3" id="KW-1185">Reference proteome</keyword>
<feature type="region of interest" description="Disordered" evidence="1">
    <location>
        <begin position="1"/>
        <end position="47"/>
    </location>
</feature>
<feature type="compositionally biased region" description="Low complexity" evidence="1">
    <location>
        <begin position="305"/>
        <end position="323"/>
    </location>
</feature>
<feature type="region of interest" description="Disordered" evidence="1">
    <location>
        <begin position="288"/>
        <end position="360"/>
    </location>
</feature>
<evidence type="ECO:0000313" key="3">
    <source>
        <dbReference type="Proteomes" id="UP001497453"/>
    </source>
</evidence>
<feature type="compositionally biased region" description="Polar residues" evidence="1">
    <location>
        <begin position="288"/>
        <end position="304"/>
    </location>
</feature>
<proteinExistence type="predicted"/>
<evidence type="ECO:0000256" key="1">
    <source>
        <dbReference type="SAM" id="MobiDB-lite"/>
    </source>
</evidence>
<organism evidence="2 3">
    <name type="scientific">Somion occarium</name>
    <dbReference type="NCBI Taxonomy" id="3059160"/>
    <lineage>
        <taxon>Eukaryota</taxon>
        <taxon>Fungi</taxon>
        <taxon>Dikarya</taxon>
        <taxon>Basidiomycota</taxon>
        <taxon>Agaricomycotina</taxon>
        <taxon>Agaricomycetes</taxon>
        <taxon>Polyporales</taxon>
        <taxon>Cerrenaceae</taxon>
        <taxon>Somion</taxon>
    </lineage>
</organism>
<protein>
    <submittedName>
        <fullName evidence="2">Uncharacterized protein</fullName>
    </submittedName>
</protein>
<accession>A0ABP1CKU6</accession>
<evidence type="ECO:0000313" key="2">
    <source>
        <dbReference type="EMBL" id="CAL1695229.1"/>
    </source>
</evidence>
<feature type="compositionally biased region" description="Polar residues" evidence="1">
    <location>
        <begin position="1"/>
        <end position="20"/>
    </location>
</feature>
<dbReference type="Proteomes" id="UP001497453">
    <property type="component" value="Chromosome 1"/>
</dbReference>
<name>A0ABP1CKU6_9APHY</name>
<feature type="region of interest" description="Disordered" evidence="1">
    <location>
        <begin position="68"/>
        <end position="129"/>
    </location>
</feature>
<feature type="compositionally biased region" description="Polar residues" evidence="1">
    <location>
        <begin position="85"/>
        <end position="96"/>
    </location>
</feature>